<feature type="region of interest" description="Disordered" evidence="1">
    <location>
        <begin position="1"/>
        <end position="53"/>
    </location>
</feature>
<evidence type="ECO:0000313" key="2">
    <source>
        <dbReference type="EMBL" id="KAK2157370.1"/>
    </source>
</evidence>
<gene>
    <name evidence="2" type="ORF">LSH36_193g12047</name>
</gene>
<sequence length="91" mass="10426">MALDLNSVGGEFCQSKKPGWGKDSLKKRDEEEGEPGKDEEPTEKREEAAADDEDGDVRLLRLIKRQRLFSVIIFIQRRVSFAQNIPERNAH</sequence>
<comment type="caution">
    <text evidence="2">The sequence shown here is derived from an EMBL/GenBank/DDBJ whole genome shotgun (WGS) entry which is preliminary data.</text>
</comment>
<protein>
    <submittedName>
        <fullName evidence="2">Uncharacterized protein</fullName>
    </submittedName>
</protein>
<organism evidence="2 3">
    <name type="scientific">Paralvinella palmiformis</name>
    <dbReference type="NCBI Taxonomy" id="53620"/>
    <lineage>
        <taxon>Eukaryota</taxon>
        <taxon>Metazoa</taxon>
        <taxon>Spiralia</taxon>
        <taxon>Lophotrochozoa</taxon>
        <taxon>Annelida</taxon>
        <taxon>Polychaeta</taxon>
        <taxon>Sedentaria</taxon>
        <taxon>Canalipalpata</taxon>
        <taxon>Terebellida</taxon>
        <taxon>Terebelliformia</taxon>
        <taxon>Alvinellidae</taxon>
        <taxon>Paralvinella</taxon>
    </lineage>
</organism>
<accession>A0AAD9JRP0</accession>
<reference evidence="2" key="1">
    <citation type="journal article" date="2023" name="Mol. Biol. Evol.">
        <title>Third-Generation Sequencing Reveals the Adaptive Role of the Epigenome in Three Deep-Sea Polychaetes.</title>
        <authorList>
            <person name="Perez M."/>
            <person name="Aroh O."/>
            <person name="Sun Y."/>
            <person name="Lan Y."/>
            <person name="Juniper S.K."/>
            <person name="Young C.R."/>
            <person name="Angers B."/>
            <person name="Qian P.Y."/>
        </authorList>
    </citation>
    <scope>NUCLEOTIDE SEQUENCE</scope>
    <source>
        <strain evidence="2">P08H-3</strain>
    </source>
</reference>
<keyword evidence="3" id="KW-1185">Reference proteome</keyword>
<dbReference type="EMBL" id="JAODUP010000193">
    <property type="protein sequence ID" value="KAK2157370.1"/>
    <property type="molecule type" value="Genomic_DNA"/>
</dbReference>
<proteinExistence type="predicted"/>
<feature type="compositionally biased region" description="Basic and acidic residues" evidence="1">
    <location>
        <begin position="23"/>
        <end position="48"/>
    </location>
</feature>
<name>A0AAD9JRP0_9ANNE</name>
<evidence type="ECO:0000256" key="1">
    <source>
        <dbReference type="SAM" id="MobiDB-lite"/>
    </source>
</evidence>
<evidence type="ECO:0000313" key="3">
    <source>
        <dbReference type="Proteomes" id="UP001208570"/>
    </source>
</evidence>
<dbReference type="Proteomes" id="UP001208570">
    <property type="component" value="Unassembled WGS sequence"/>
</dbReference>
<dbReference type="AlphaFoldDB" id="A0AAD9JRP0"/>